<dbReference type="AlphaFoldDB" id="A0A0C4DVX3"/>
<reference evidence="3" key="2">
    <citation type="submission" date="2010-05" db="EMBL/GenBank/DDBJ databases">
        <title>The genome sequence of Magnaporthe poae strain ATCC 64411.</title>
        <authorList>
            <person name="Ma L.-J."/>
            <person name="Dead R."/>
            <person name="Young S."/>
            <person name="Zeng Q."/>
            <person name="Koehrsen M."/>
            <person name="Alvarado L."/>
            <person name="Berlin A."/>
            <person name="Chapman S.B."/>
            <person name="Chen Z."/>
            <person name="Freedman E."/>
            <person name="Gellesch M."/>
            <person name="Goldberg J."/>
            <person name="Griggs A."/>
            <person name="Gujja S."/>
            <person name="Heilman E.R."/>
            <person name="Heiman D."/>
            <person name="Hepburn T."/>
            <person name="Howarth C."/>
            <person name="Jen D."/>
            <person name="Larson L."/>
            <person name="Mehta T."/>
            <person name="Neiman D."/>
            <person name="Pearson M."/>
            <person name="Roberts A."/>
            <person name="Saif S."/>
            <person name="Shea T."/>
            <person name="Shenoy N."/>
            <person name="Sisk P."/>
            <person name="Stolte C."/>
            <person name="Sykes S."/>
            <person name="Walk T."/>
            <person name="White J."/>
            <person name="Yandava C."/>
            <person name="Haas B."/>
            <person name="Nusbaum C."/>
            <person name="Birren B."/>
        </authorList>
    </citation>
    <scope>NUCLEOTIDE SEQUENCE [LARGE SCALE GENOMIC DNA]</scope>
    <source>
        <strain evidence="3">ATCC 64411 / 73-15</strain>
    </source>
</reference>
<dbReference type="EMBL" id="ADBL01000978">
    <property type="status" value="NOT_ANNOTATED_CDS"/>
    <property type="molecule type" value="Genomic_DNA"/>
</dbReference>
<reference evidence="2" key="4">
    <citation type="journal article" date="2015" name="G3 (Bethesda)">
        <title>Genome sequences of three phytopathogenic species of the Magnaporthaceae family of fungi.</title>
        <authorList>
            <person name="Okagaki L.H."/>
            <person name="Nunes C.C."/>
            <person name="Sailsbery J."/>
            <person name="Clay B."/>
            <person name="Brown D."/>
            <person name="John T."/>
            <person name="Oh Y."/>
            <person name="Young N."/>
            <person name="Fitzgerald M."/>
            <person name="Haas B.J."/>
            <person name="Zeng Q."/>
            <person name="Young S."/>
            <person name="Adiconis X."/>
            <person name="Fan L."/>
            <person name="Levin J.Z."/>
            <person name="Mitchell T.K."/>
            <person name="Okubara P.A."/>
            <person name="Farman M.L."/>
            <person name="Kohn L.M."/>
            <person name="Birren B."/>
            <person name="Ma L.-J."/>
            <person name="Dean R.A."/>
        </authorList>
    </citation>
    <scope>NUCLEOTIDE SEQUENCE</scope>
    <source>
        <strain evidence="2">ATCC 64411 / 73-15</strain>
    </source>
</reference>
<dbReference type="Proteomes" id="UP000011715">
    <property type="component" value="Unassembled WGS sequence"/>
</dbReference>
<evidence type="ECO:0000313" key="1">
    <source>
        <dbReference type="EMBL" id="KLU85104.1"/>
    </source>
</evidence>
<keyword evidence="3" id="KW-1185">Reference proteome</keyword>
<dbReference type="EMBL" id="GL876968">
    <property type="protein sequence ID" value="KLU85104.1"/>
    <property type="molecule type" value="Genomic_DNA"/>
</dbReference>
<evidence type="ECO:0000313" key="2">
    <source>
        <dbReference type="EnsemblFungi" id="MAPG_04136T0"/>
    </source>
</evidence>
<evidence type="ECO:0000313" key="3">
    <source>
        <dbReference type="Proteomes" id="UP000011715"/>
    </source>
</evidence>
<dbReference type="VEuPathDB" id="FungiDB:MAPG_04136"/>
<proteinExistence type="predicted"/>
<dbReference type="EnsemblFungi" id="MAPG_04136T0">
    <property type="protein sequence ID" value="MAPG_04136T0"/>
    <property type="gene ID" value="MAPG_04136"/>
</dbReference>
<organism evidence="2 3">
    <name type="scientific">Magnaporthiopsis poae (strain ATCC 64411 / 73-15)</name>
    <name type="common">Kentucky bluegrass fungus</name>
    <name type="synonym">Magnaporthe poae</name>
    <dbReference type="NCBI Taxonomy" id="644358"/>
    <lineage>
        <taxon>Eukaryota</taxon>
        <taxon>Fungi</taxon>
        <taxon>Dikarya</taxon>
        <taxon>Ascomycota</taxon>
        <taxon>Pezizomycotina</taxon>
        <taxon>Sordariomycetes</taxon>
        <taxon>Sordariomycetidae</taxon>
        <taxon>Magnaporthales</taxon>
        <taxon>Magnaporthaceae</taxon>
        <taxon>Magnaporthiopsis</taxon>
    </lineage>
</organism>
<gene>
    <name evidence="1" type="ORF">MAPG_04136</name>
</gene>
<reference evidence="2" key="5">
    <citation type="submission" date="2015-06" db="UniProtKB">
        <authorList>
            <consortium name="EnsemblFungi"/>
        </authorList>
    </citation>
    <scope>IDENTIFICATION</scope>
    <source>
        <strain evidence="2">ATCC 64411</strain>
    </source>
</reference>
<sequence length="168" mass="18830">MNHTVGRLLARRADTRENIEAVYFAKTTVLCRQVAAACQSEMPTRAGFRASGKKAQGRHVNVGRQMAEMPCPVMITTFKYNICMQAGICWDLVPTYKKRLVWTCMQRMEGPATFDAVQPALARPTARHVVPLSGRFVSVPEGFSLRACVLKIPRTAVRKRGKKQKHRG</sequence>
<accession>A0A0C4DVX3</accession>
<reference evidence="1" key="1">
    <citation type="submission" date="2010-05" db="EMBL/GenBank/DDBJ databases">
        <title>The Genome Sequence of Magnaporthe poae strain ATCC 64411.</title>
        <authorList>
            <consortium name="The Broad Institute Genome Sequencing Platform"/>
            <consortium name="Broad Institute Genome Sequencing Center for Infectious Disease"/>
            <person name="Ma L.-J."/>
            <person name="Dead R."/>
            <person name="Young S."/>
            <person name="Zeng Q."/>
            <person name="Koehrsen M."/>
            <person name="Alvarado L."/>
            <person name="Berlin A."/>
            <person name="Chapman S.B."/>
            <person name="Chen Z."/>
            <person name="Freedman E."/>
            <person name="Gellesch M."/>
            <person name="Goldberg J."/>
            <person name="Griggs A."/>
            <person name="Gujja S."/>
            <person name="Heilman E.R."/>
            <person name="Heiman D."/>
            <person name="Hepburn T."/>
            <person name="Howarth C."/>
            <person name="Jen D."/>
            <person name="Larson L."/>
            <person name="Mehta T."/>
            <person name="Neiman D."/>
            <person name="Pearson M."/>
            <person name="Roberts A."/>
            <person name="Saif S."/>
            <person name="Shea T."/>
            <person name="Shenoy N."/>
            <person name="Sisk P."/>
            <person name="Stolte C."/>
            <person name="Sykes S."/>
            <person name="Walk T."/>
            <person name="White J."/>
            <person name="Yandava C."/>
            <person name="Haas B."/>
            <person name="Nusbaum C."/>
            <person name="Birren B."/>
        </authorList>
    </citation>
    <scope>NUCLEOTIDE SEQUENCE</scope>
    <source>
        <strain evidence="1">ATCC 64411</strain>
    </source>
</reference>
<reference evidence="1" key="3">
    <citation type="submission" date="2011-03" db="EMBL/GenBank/DDBJ databases">
        <title>Annotation of Magnaporthe poae ATCC 64411.</title>
        <authorList>
            <person name="Ma L.-J."/>
            <person name="Dead R."/>
            <person name="Young S.K."/>
            <person name="Zeng Q."/>
            <person name="Gargeya S."/>
            <person name="Fitzgerald M."/>
            <person name="Haas B."/>
            <person name="Abouelleil A."/>
            <person name="Alvarado L."/>
            <person name="Arachchi H.M."/>
            <person name="Berlin A."/>
            <person name="Brown A."/>
            <person name="Chapman S.B."/>
            <person name="Chen Z."/>
            <person name="Dunbar C."/>
            <person name="Freedman E."/>
            <person name="Gearin G."/>
            <person name="Gellesch M."/>
            <person name="Goldberg J."/>
            <person name="Griggs A."/>
            <person name="Gujja S."/>
            <person name="Heiman D."/>
            <person name="Howarth C."/>
            <person name="Larson L."/>
            <person name="Lui A."/>
            <person name="MacDonald P.J.P."/>
            <person name="Mehta T."/>
            <person name="Montmayeur A."/>
            <person name="Murphy C."/>
            <person name="Neiman D."/>
            <person name="Pearson M."/>
            <person name="Priest M."/>
            <person name="Roberts A."/>
            <person name="Saif S."/>
            <person name="Shea T."/>
            <person name="Shenoy N."/>
            <person name="Sisk P."/>
            <person name="Stolte C."/>
            <person name="Sykes S."/>
            <person name="Yandava C."/>
            <person name="Wortman J."/>
            <person name="Nusbaum C."/>
            <person name="Birren B."/>
        </authorList>
    </citation>
    <scope>NUCLEOTIDE SEQUENCE</scope>
    <source>
        <strain evidence="1">ATCC 64411</strain>
    </source>
</reference>
<protein>
    <submittedName>
        <fullName evidence="1 2">Uncharacterized protein</fullName>
    </submittedName>
</protein>
<name>A0A0C4DVX3_MAGP6</name>